<keyword evidence="2" id="KW-1185">Reference proteome</keyword>
<name>A0AAV7VR54_PLEWA</name>
<dbReference type="AlphaFoldDB" id="A0AAV7VR54"/>
<evidence type="ECO:0000313" key="2">
    <source>
        <dbReference type="Proteomes" id="UP001066276"/>
    </source>
</evidence>
<accession>A0AAV7VR54</accession>
<evidence type="ECO:0000313" key="1">
    <source>
        <dbReference type="EMBL" id="KAJ1203174.1"/>
    </source>
</evidence>
<protein>
    <submittedName>
        <fullName evidence="1">Uncharacterized protein</fullName>
    </submittedName>
</protein>
<gene>
    <name evidence="1" type="ORF">NDU88_006967</name>
</gene>
<dbReference type="EMBL" id="JANPWB010000003">
    <property type="protein sequence ID" value="KAJ1203174.1"/>
    <property type="molecule type" value="Genomic_DNA"/>
</dbReference>
<sequence length="168" mass="18232">MPTAEAASTYPPNGDSPLGVMIPLAAICSPMKGRSGVEQPCQAGGPSSLPAGDVQAGSIRTRYNTKMVLHQDLLMEWTSRADRVCLLCPPGVPIMTDRQETGTTTNPPSFVRKAKEILPLHRSSAEETQLRPLQSTCVIFTSPELWRAFLRLLVASASRHTTRPSLHL</sequence>
<dbReference type="Proteomes" id="UP001066276">
    <property type="component" value="Chromosome 2_1"/>
</dbReference>
<comment type="caution">
    <text evidence="1">The sequence shown here is derived from an EMBL/GenBank/DDBJ whole genome shotgun (WGS) entry which is preliminary data.</text>
</comment>
<proteinExistence type="predicted"/>
<organism evidence="1 2">
    <name type="scientific">Pleurodeles waltl</name>
    <name type="common">Iberian ribbed newt</name>
    <dbReference type="NCBI Taxonomy" id="8319"/>
    <lineage>
        <taxon>Eukaryota</taxon>
        <taxon>Metazoa</taxon>
        <taxon>Chordata</taxon>
        <taxon>Craniata</taxon>
        <taxon>Vertebrata</taxon>
        <taxon>Euteleostomi</taxon>
        <taxon>Amphibia</taxon>
        <taxon>Batrachia</taxon>
        <taxon>Caudata</taxon>
        <taxon>Salamandroidea</taxon>
        <taxon>Salamandridae</taxon>
        <taxon>Pleurodelinae</taxon>
        <taxon>Pleurodeles</taxon>
    </lineage>
</organism>
<reference evidence="1" key="1">
    <citation type="journal article" date="2022" name="bioRxiv">
        <title>Sequencing and chromosome-scale assembly of the giantPleurodeles waltlgenome.</title>
        <authorList>
            <person name="Brown T."/>
            <person name="Elewa A."/>
            <person name="Iarovenko S."/>
            <person name="Subramanian E."/>
            <person name="Araus A.J."/>
            <person name="Petzold A."/>
            <person name="Susuki M."/>
            <person name="Suzuki K.-i.T."/>
            <person name="Hayashi T."/>
            <person name="Toyoda A."/>
            <person name="Oliveira C."/>
            <person name="Osipova E."/>
            <person name="Leigh N.D."/>
            <person name="Simon A."/>
            <person name="Yun M.H."/>
        </authorList>
    </citation>
    <scope>NUCLEOTIDE SEQUENCE</scope>
    <source>
        <strain evidence="1">20211129_DDA</strain>
        <tissue evidence="1">Liver</tissue>
    </source>
</reference>